<dbReference type="InterPro" id="IPR043519">
    <property type="entry name" value="NT_sf"/>
</dbReference>
<evidence type="ECO:0000259" key="3">
    <source>
        <dbReference type="PROSITE" id="PS51831"/>
    </source>
</evidence>
<feature type="domain" description="TGS" evidence="4">
    <location>
        <begin position="383"/>
        <end position="444"/>
    </location>
</feature>
<dbReference type="PROSITE" id="PS51880">
    <property type="entry name" value="TGS"/>
    <property type="match status" value="1"/>
</dbReference>
<comment type="function">
    <text evidence="2">In eubacteria ppGpp (guanosine 3'-diphosphate 5'-diphosphate) is a mediator of the stringent response that coordinates a variety of cellular activities in response to changes in nutritional abundance.</text>
</comment>
<name>A0A0G1N049_9BACT</name>
<dbReference type="Pfam" id="PF13328">
    <property type="entry name" value="HD_4"/>
    <property type="match status" value="1"/>
</dbReference>
<dbReference type="Pfam" id="PF02824">
    <property type="entry name" value="TGS"/>
    <property type="match status" value="1"/>
</dbReference>
<dbReference type="FunFam" id="1.10.3210.10:FF:000001">
    <property type="entry name" value="GTP pyrophosphokinase RelA"/>
    <property type="match status" value="1"/>
</dbReference>
<dbReference type="STRING" id="1619050.UX20_C0015G0011"/>
<dbReference type="Pfam" id="PF04607">
    <property type="entry name" value="RelA_SpoT"/>
    <property type="match status" value="1"/>
</dbReference>
<dbReference type="InterPro" id="IPR033655">
    <property type="entry name" value="TGS_RelA/SpoT"/>
</dbReference>
<organism evidence="5 6">
    <name type="scientific">Candidatus Magasanikbacteria bacterium GW2011_GWC2_45_8</name>
    <dbReference type="NCBI Taxonomy" id="1619050"/>
    <lineage>
        <taxon>Bacteria</taxon>
        <taxon>Candidatus Magasanikiibacteriota</taxon>
    </lineage>
</organism>
<evidence type="ECO:0000256" key="2">
    <source>
        <dbReference type="RuleBase" id="RU003847"/>
    </source>
</evidence>
<dbReference type="Gene3D" id="1.10.3210.10">
    <property type="entry name" value="Hypothetical protein af1432"/>
    <property type="match status" value="1"/>
</dbReference>
<dbReference type="Proteomes" id="UP000034911">
    <property type="component" value="Unassembled WGS sequence"/>
</dbReference>
<dbReference type="CDD" id="cd05399">
    <property type="entry name" value="NT_Rel-Spo_like"/>
    <property type="match status" value="1"/>
</dbReference>
<dbReference type="GO" id="GO:0005886">
    <property type="term" value="C:plasma membrane"/>
    <property type="evidence" value="ECO:0007669"/>
    <property type="project" value="TreeGrafter"/>
</dbReference>
<proteinExistence type="inferred from homology"/>
<gene>
    <name evidence="5" type="ORF">UX20_C0015G0011</name>
</gene>
<dbReference type="PROSITE" id="PS51831">
    <property type="entry name" value="HD"/>
    <property type="match status" value="1"/>
</dbReference>
<dbReference type="SUPFAM" id="SSF81301">
    <property type="entry name" value="Nucleotidyltransferase"/>
    <property type="match status" value="1"/>
</dbReference>
<comment type="caution">
    <text evidence="5">The sequence shown here is derived from an EMBL/GenBank/DDBJ whole genome shotgun (WGS) entry which is preliminary data.</text>
</comment>
<dbReference type="GO" id="GO:0015969">
    <property type="term" value="P:guanosine tetraphosphate metabolic process"/>
    <property type="evidence" value="ECO:0007669"/>
    <property type="project" value="InterPro"/>
</dbReference>
<dbReference type="PANTHER" id="PTHR21262">
    <property type="entry name" value="GUANOSINE-3',5'-BIS DIPHOSPHATE 3'-PYROPHOSPHOHYDROLASE"/>
    <property type="match status" value="1"/>
</dbReference>
<dbReference type="InterPro" id="IPR007685">
    <property type="entry name" value="RelA_SpoT"/>
</dbReference>
<dbReference type="SUPFAM" id="SSF109604">
    <property type="entry name" value="HD-domain/PDEase-like"/>
    <property type="match status" value="1"/>
</dbReference>
<evidence type="ECO:0000313" key="6">
    <source>
        <dbReference type="Proteomes" id="UP000034911"/>
    </source>
</evidence>
<comment type="pathway">
    <text evidence="1">Purine metabolism.</text>
</comment>
<dbReference type="Gene3D" id="3.10.20.30">
    <property type="match status" value="1"/>
</dbReference>
<dbReference type="InterPro" id="IPR003607">
    <property type="entry name" value="HD/PDEase_dom"/>
</dbReference>
<dbReference type="FunFam" id="3.30.460.10:FF:000001">
    <property type="entry name" value="GTP pyrophosphokinase RelA"/>
    <property type="match status" value="1"/>
</dbReference>
<dbReference type="EMBL" id="LCLH01000015">
    <property type="protein sequence ID" value="KKU13717.1"/>
    <property type="molecule type" value="Genomic_DNA"/>
</dbReference>
<accession>A0A0G1N049</accession>
<dbReference type="SMART" id="SM00954">
    <property type="entry name" value="RelA_SpoT"/>
    <property type="match status" value="1"/>
</dbReference>
<comment type="similarity">
    <text evidence="2">Belongs to the relA/spoT family.</text>
</comment>
<dbReference type="InterPro" id="IPR012676">
    <property type="entry name" value="TGS-like"/>
</dbReference>
<dbReference type="InterPro" id="IPR004811">
    <property type="entry name" value="RelA/Spo_fam"/>
</dbReference>
<dbReference type="SMART" id="SM00471">
    <property type="entry name" value="HDc"/>
    <property type="match status" value="1"/>
</dbReference>
<dbReference type="PANTHER" id="PTHR21262:SF31">
    <property type="entry name" value="GTP PYROPHOSPHOKINASE"/>
    <property type="match status" value="1"/>
</dbReference>
<dbReference type="InterPro" id="IPR004095">
    <property type="entry name" value="TGS"/>
</dbReference>
<evidence type="ECO:0000313" key="5">
    <source>
        <dbReference type="EMBL" id="KKU13717.1"/>
    </source>
</evidence>
<dbReference type="PATRIC" id="fig|1619050.3.peg.321"/>
<protein>
    <submittedName>
        <fullName evidence="5">(P)ppGpp synthetase I, SpoT/RelA</fullName>
    </submittedName>
</protein>
<evidence type="ECO:0000259" key="4">
    <source>
        <dbReference type="PROSITE" id="PS51880"/>
    </source>
</evidence>
<dbReference type="AlphaFoldDB" id="A0A0G1N049"/>
<dbReference type="InterPro" id="IPR006674">
    <property type="entry name" value="HD_domain"/>
</dbReference>
<dbReference type="CDD" id="cd00077">
    <property type="entry name" value="HDc"/>
    <property type="match status" value="1"/>
</dbReference>
<feature type="domain" description="HD" evidence="3">
    <location>
        <begin position="45"/>
        <end position="143"/>
    </location>
</feature>
<dbReference type="SUPFAM" id="SSF81271">
    <property type="entry name" value="TGS-like"/>
    <property type="match status" value="1"/>
</dbReference>
<sequence>MATIEKLLATIKKINPDADADMVRLAYEFAATAHKDQKRASGEPYIIHPLATAQTLAEMKLDTTIIIAGLLHDIHEDTPVTLEELAKNFGEEVASMVAGVTKLGHIKYRGVERYIENLRKMFVAMANDVRVIIIKFADRLHNLTTLEFLPEAKRYRIALESLEIFAPIANRLGMGEMKGQLEDLSFKYIKPEDYIRVSEIAHKRYEESKYLLEKMRKQTEAELVKAGIKVVSFHGRIKFLYSLYKKLLRHNNDINKIYDLVAMRVIVEDIGDCYAALGVIHKLWRPLKGRIKDYMAQPKPNGYQSLHTTVFGLEGQITEFQIRTLKMHEEAEFGIAAHWNYDEKGSAIPDKKLTWVKELASLQKEMMQEVKDLEGLKLDIFQNRIFVFTPKGDVIDLPEDSTPVDFAYAIHTEIGNKCVGSRINDQLFSLDTRLKSGDVLEIIIDKNRKGPSSDWLKFVKTSQARSRIKSYAKQSLTGWFKTKILPEKKLKKEP</sequence>
<dbReference type="NCBIfam" id="TIGR00691">
    <property type="entry name" value="spoT_relA"/>
    <property type="match status" value="1"/>
</dbReference>
<reference evidence="5 6" key="1">
    <citation type="journal article" date="2015" name="Nature">
        <title>rRNA introns, odd ribosomes, and small enigmatic genomes across a large radiation of phyla.</title>
        <authorList>
            <person name="Brown C.T."/>
            <person name="Hug L.A."/>
            <person name="Thomas B.C."/>
            <person name="Sharon I."/>
            <person name="Castelle C.J."/>
            <person name="Singh A."/>
            <person name="Wilkins M.J."/>
            <person name="Williams K.H."/>
            <person name="Banfield J.F."/>
        </authorList>
    </citation>
    <scope>NUCLEOTIDE SEQUENCE [LARGE SCALE GENOMIC DNA]</scope>
</reference>
<dbReference type="InterPro" id="IPR012675">
    <property type="entry name" value="Beta-grasp_dom_sf"/>
</dbReference>
<evidence type="ECO:0000256" key="1">
    <source>
        <dbReference type="ARBA" id="ARBA00025704"/>
    </source>
</evidence>
<dbReference type="CDD" id="cd01668">
    <property type="entry name" value="TGS_RSH"/>
    <property type="match status" value="1"/>
</dbReference>
<dbReference type="Gene3D" id="3.30.460.10">
    <property type="entry name" value="Beta Polymerase, domain 2"/>
    <property type="match status" value="1"/>
</dbReference>
<dbReference type="FunFam" id="3.10.20.30:FF:000002">
    <property type="entry name" value="GTP pyrophosphokinase (RelA/SpoT)"/>
    <property type="match status" value="1"/>
</dbReference>